<dbReference type="GO" id="GO:1902936">
    <property type="term" value="F:phosphatidylinositol bisphosphate binding"/>
    <property type="evidence" value="ECO:0007669"/>
    <property type="project" value="TreeGrafter"/>
</dbReference>
<sequence>MYLTLKQKLLEVPEGTVQQIQMLYGYDERKMNEAVDILEEWLKKQNHFLKKDFPRIYLETNIIGSKGSIERTKSKLDKLFALRTVLRKFYEFNDIRNEFKNLFSCTSMLAMPKLTKENNRLFIVKVIGNEFFDKVPYLDYYKIIIAYVEYFRMYDYSDGYRAVIDYRDINIMNIIARVNLVEFKEFSTLILSGYGARLKGIHIITSSKAVENLLRIITPLFNPKLVARFRVHGTLESLHEVISQDMLPKELGGTGRSLKEIQDDWIDLLSSKETSEFFREINKAQVNEAYRMDDLKNEEMGLPGTFRTLSVD</sequence>
<evidence type="ECO:0000259" key="1">
    <source>
        <dbReference type="PROSITE" id="PS50191"/>
    </source>
</evidence>
<dbReference type="Proteomes" id="UP000504629">
    <property type="component" value="Unplaced"/>
</dbReference>
<feature type="domain" description="CRAL-TRIO" evidence="1">
    <location>
        <begin position="96"/>
        <end position="259"/>
    </location>
</feature>
<dbReference type="CDD" id="cd00170">
    <property type="entry name" value="SEC14"/>
    <property type="match status" value="1"/>
</dbReference>
<accession>A0A6J2K9G1</accession>
<dbReference type="SUPFAM" id="SSF52087">
    <property type="entry name" value="CRAL/TRIO domain"/>
    <property type="match status" value="1"/>
</dbReference>
<dbReference type="PRINTS" id="PR00180">
    <property type="entry name" value="CRETINALDHBP"/>
</dbReference>
<dbReference type="PANTHER" id="PTHR10174">
    <property type="entry name" value="ALPHA-TOCOPHEROL TRANSFER PROTEIN-RELATED"/>
    <property type="match status" value="1"/>
</dbReference>
<evidence type="ECO:0000313" key="3">
    <source>
        <dbReference type="RefSeq" id="XP_028038926.1"/>
    </source>
</evidence>
<dbReference type="GeneID" id="114249520"/>
<name>A0A6J2K9G1_BOMMA</name>
<evidence type="ECO:0000313" key="2">
    <source>
        <dbReference type="Proteomes" id="UP000504629"/>
    </source>
</evidence>
<dbReference type="PROSITE" id="PS50191">
    <property type="entry name" value="CRAL_TRIO"/>
    <property type="match status" value="1"/>
</dbReference>
<keyword evidence="2" id="KW-1185">Reference proteome</keyword>
<dbReference type="PANTHER" id="PTHR10174:SF222">
    <property type="entry name" value="GH10083P-RELATED"/>
    <property type="match status" value="1"/>
</dbReference>
<dbReference type="RefSeq" id="XP_028038926.1">
    <property type="nucleotide sequence ID" value="XM_028183125.1"/>
</dbReference>
<gene>
    <name evidence="3" type="primary">LOC114249520</name>
</gene>
<organism evidence="2 3">
    <name type="scientific">Bombyx mandarina</name>
    <name type="common">Wild silk moth</name>
    <name type="synonym">Wild silkworm</name>
    <dbReference type="NCBI Taxonomy" id="7092"/>
    <lineage>
        <taxon>Eukaryota</taxon>
        <taxon>Metazoa</taxon>
        <taxon>Ecdysozoa</taxon>
        <taxon>Arthropoda</taxon>
        <taxon>Hexapoda</taxon>
        <taxon>Insecta</taxon>
        <taxon>Pterygota</taxon>
        <taxon>Neoptera</taxon>
        <taxon>Endopterygota</taxon>
        <taxon>Lepidoptera</taxon>
        <taxon>Glossata</taxon>
        <taxon>Ditrysia</taxon>
        <taxon>Bombycoidea</taxon>
        <taxon>Bombycidae</taxon>
        <taxon>Bombycinae</taxon>
        <taxon>Bombyx</taxon>
    </lineage>
</organism>
<dbReference type="Pfam" id="PF00650">
    <property type="entry name" value="CRAL_TRIO"/>
    <property type="match status" value="1"/>
</dbReference>
<dbReference type="GO" id="GO:0016020">
    <property type="term" value="C:membrane"/>
    <property type="evidence" value="ECO:0007669"/>
    <property type="project" value="TreeGrafter"/>
</dbReference>
<proteinExistence type="predicted"/>
<dbReference type="KEGG" id="bman:114249520"/>
<dbReference type="AlphaFoldDB" id="A0A6J2K9G1"/>
<dbReference type="Gene3D" id="3.40.525.10">
    <property type="entry name" value="CRAL-TRIO lipid binding domain"/>
    <property type="match status" value="1"/>
</dbReference>
<reference evidence="3" key="1">
    <citation type="submission" date="2025-08" db="UniProtKB">
        <authorList>
            <consortium name="RefSeq"/>
        </authorList>
    </citation>
    <scope>IDENTIFICATION</scope>
    <source>
        <tissue evidence="3">Silk gland</tissue>
    </source>
</reference>
<dbReference type="InterPro" id="IPR001251">
    <property type="entry name" value="CRAL-TRIO_dom"/>
</dbReference>
<dbReference type="OrthoDB" id="1434354at2759"/>
<dbReference type="InterPro" id="IPR036865">
    <property type="entry name" value="CRAL-TRIO_dom_sf"/>
</dbReference>
<protein>
    <submittedName>
        <fullName evidence="3">Alpha-tocopherol transfer protein-like</fullName>
    </submittedName>
</protein>